<sequence>MPAGMAGSVFIMTVGMALKIIFIHFIDPMRLALVEVVKVYAIMRSGAIKT</sequence>
<accession>A0A319DYD1</accession>
<evidence type="ECO:0000313" key="3">
    <source>
        <dbReference type="Proteomes" id="UP000247810"/>
    </source>
</evidence>
<keyword evidence="1" id="KW-0812">Transmembrane</keyword>
<evidence type="ECO:0000313" key="2">
    <source>
        <dbReference type="EMBL" id="PYH93228.1"/>
    </source>
</evidence>
<reference evidence="2 3" key="1">
    <citation type="submission" date="2018-02" db="EMBL/GenBank/DDBJ databases">
        <title>The genomes of Aspergillus section Nigri reveals drivers in fungal speciation.</title>
        <authorList>
            <consortium name="DOE Joint Genome Institute"/>
            <person name="Vesth T.C."/>
            <person name="Nybo J."/>
            <person name="Theobald S."/>
            <person name="Brandl J."/>
            <person name="Frisvad J.C."/>
            <person name="Nielsen K.F."/>
            <person name="Lyhne E.K."/>
            <person name="Kogle M.E."/>
            <person name="Kuo A."/>
            <person name="Riley R."/>
            <person name="Clum A."/>
            <person name="Nolan M."/>
            <person name="Lipzen A."/>
            <person name="Salamov A."/>
            <person name="Henrissat B."/>
            <person name="Wiebenga A."/>
            <person name="De vries R.P."/>
            <person name="Grigoriev I.V."/>
            <person name="Mortensen U.H."/>
            <person name="Andersen M.R."/>
            <person name="Baker S.E."/>
        </authorList>
    </citation>
    <scope>NUCLEOTIDE SEQUENCE [LARGE SCALE GENOMIC DNA]</scope>
    <source>
        <strain evidence="2 3">CBS 707.79</strain>
    </source>
</reference>
<feature type="transmembrane region" description="Helical" evidence="1">
    <location>
        <begin position="6"/>
        <end position="26"/>
    </location>
</feature>
<protein>
    <submittedName>
        <fullName evidence="2">Uncharacterized protein</fullName>
    </submittedName>
</protein>
<dbReference type="AlphaFoldDB" id="A0A319DYD1"/>
<feature type="non-terminal residue" evidence="2">
    <location>
        <position position="50"/>
    </location>
</feature>
<proteinExistence type="predicted"/>
<dbReference type="Proteomes" id="UP000247810">
    <property type="component" value="Unassembled WGS sequence"/>
</dbReference>
<keyword evidence="1" id="KW-0472">Membrane</keyword>
<dbReference type="EMBL" id="KZ825897">
    <property type="protein sequence ID" value="PYH93228.1"/>
    <property type="molecule type" value="Genomic_DNA"/>
</dbReference>
<gene>
    <name evidence="2" type="ORF">BO71DRAFT_399890</name>
</gene>
<name>A0A319DYD1_9EURO</name>
<dbReference type="VEuPathDB" id="FungiDB:BO71DRAFT_399890"/>
<organism evidence="2 3">
    <name type="scientific">Aspergillus ellipticus CBS 707.79</name>
    <dbReference type="NCBI Taxonomy" id="1448320"/>
    <lineage>
        <taxon>Eukaryota</taxon>
        <taxon>Fungi</taxon>
        <taxon>Dikarya</taxon>
        <taxon>Ascomycota</taxon>
        <taxon>Pezizomycotina</taxon>
        <taxon>Eurotiomycetes</taxon>
        <taxon>Eurotiomycetidae</taxon>
        <taxon>Eurotiales</taxon>
        <taxon>Aspergillaceae</taxon>
        <taxon>Aspergillus</taxon>
        <taxon>Aspergillus subgen. Circumdati</taxon>
    </lineage>
</organism>
<keyword evidence="1" id="KW-1133">Transmembrane helix</keyword>
<evidence type="ECO:0000256" key="1">
    <source>
        <dbReference type="SAM" id="Phobius"/>
    </source>
</evidence>
<keyword evidence="3" id="KW-1185">Reference proteome</keyword>